<sequence length="89" mass="9769">MTPQERHQVLELSLAQQSATFEALYARHVRAAQLRAFMASLPPSVQARIAELPRAAQAGAVVRLLQQQQASQRAQQKAEHDTGAGMYMG</sequence>
<accession>A0A087SRJ6</accession>
<name>A0A087SRJ6_AUXPR</name>
<dbReference type="EMBL" id="KL662167">
    <property type="protein sequence ID" value="KFM28350.1"/>
    <property type="molecule type" value="Genomic_DNA"/>
</dbReference>
<dbReference type="RefSeq" id="XP_011401364.1">
    <property type="nucleotide sequence ID" value="XM_011403062.1"/>
</dbReference>
<evidence type="ECO:0000313" key="2">
    <source>
        <dbReference type="EMBL" id="KFM28350.1"/>
    </source>
</evidence>
<proteinExistence type="predicted"/>
<reference evidence="2 3" key="1">
    <citation type="journal article" date="2014" name="BMC Genomics">
        <title>Oil accumulation mechanisms of the oleaginous microalga Chlorella protothecoides revealed through its genome, transcriptomes, and proteomes.</title>
        <authorList>
            <person name="Gao C."/>
            <person name="Wang Y."/>
            <person name="Shen Y."/>
            <person name="Yan D."/>
            <person name="He X."/>
            <person name="Dai J."/>
            <person name="Wu Q."/>
        </authorList>
    </citation>
    <scope>NUCLEOTIDE SEQUENCE [LARGE SCALE GENOMIC DNA]</scope>
    <source>
        <strain evidence="2 3">0710</strain>
    </source>
</reference>
<gene>
    <name evidence="2" type="ORF">F751_3860</name>
</gene>
<dbReference type="AlphaFoldDB" id="A0A087SRJ6"/>
<dbReference type="GeneID" id="23615251"/>
<evidence type="ECO:0000256" key="1">
    <source>
        <dbReference type="SAM" id="MobiDB-lite"/>
    </source>
</evidence>
<protein>
    <submittedName>
        <fullName evidence="2">Uncharacterized protein</fullName>
    </submittedName>
</protein>
<evidence type="ECO:0000313" key="3">
    <source>
        <dbReference type="Proteomes" id="UP000028924"/>
    </source>
</evidence>
<organism evidence="2 3">
    <name type="scientific">Auxenochlorella protothecoides</name>
    <name type="common">Green microalga</name>
    <name type="synonym">Chlorella protothecoides</name>
    <dbReference type="NCBI Taxonomy" id="3075"/>
    <lineage>
        <taxon>Eukaryota</taxon>
        <taxon>Viridiplantae</taxon>
        <taxon>Chlorophyta</taxon>
        <taxon>core chlorophytes</taxon>
        <taxon>Trebouxiophyceae</taxon>
        <taxon>Chlorellales</taxon>
        <taxon>Chlorellaceae</taxon>
        <taxon>Auxenochlorella</taxon>
    </lineage>
</organism>
<dbReference type="Proteomes" id="UP000028924">
    <property type="component" value="Unassembled WGS sequence"/>
</dbReference>
<dbReference type="KEGG" id="apro:F751_3860"/>
<keyword evidence="3" id="KW-1185">Reference proteome</keyword>
<feature type="region of interest" description="Disordered" evidence="1">
    <location>
        <begin position="70"/>
        <end position="89"/>
    </location>
</feature>